<keyword evidence="5" id="KW-1185">Reference proteome</keyword>
<feature type="chain" id="PRO_5046768510" description="DUF4352 domain-containing protein" evidence="3">
    <location>
        <begin position="20"/>
        <end position="203"/>
    </location>
</feature>
<evidence type="ECO:0000313" key="4">
    <source>
        <dbReference type="EMBL" id="GAA3620843.1"/>
    </source>
</evidence>
<organism evidence="4 5">
    <name type="scientific">Microlunatus ginsengisoli</name>
    <dbReference type="NCBI Taxonomy" id="363863"/>
    <lineage>
        <taxon>Bacteria</taxon>
        <taxon>Bacillati</taxon>
        <taxon>Actinomycetota</taxon>
        <taxon>Actinomycetes</taxon>
        <taxon>Propionibacteriales</taxon>
        <taxon>Propionibacteriaceae</taxon>
        <taxon>Microlunatus</taxon>
    </lineage>
</organism>
<evidence type="ECO:0000313" key="5">
    <source>
        <dbReference type="Proteomes" id="UP001501490"/>
    </source>
</evidence>
<evidence type="ECO:0008006" key="6">
    <source>
        <dbReference type="Google" id="ProtNLM"/>
    </source>
</evidence>
<keyword evidence="1 3" id="KW-0732">Signal</keyword>
<name>A0ABP6ZZM3_9ACTN</name>
<proteinExistence type="predicted"/>
<dbReference type="Gene3D" id="2.60.40.1240">
    <property type="match status" value="1"/>
</dbReference>
<protein>
    <recommendedName>
        <fullName evidence="6">DUF4352 domain-containing protein</fullName>
    </recommendedName>
</protein>
<reference evidence="5" key="1">
    <citation type="journal article" date="2019" name="Int. J. Syst. Evol. Microbiol.">
        <title>The Global Catalogue of Microorganisms (GCM) 10K type strain sequencing project: providing services to taxonomists for standard genome sequencing and annotation.</title>
        <authorList>
            <consortium name="The Broad Institute Genomics Platform"/>
            <consortium name="The Broad Institute Genome Sequencing Center for Infectious Disease"/>
            <person name="Wu L."/>
            <person name="Ma J."/>
        </authorList>
    </citation>
    <scope>NUCLEOTIDE SEQUENCE [LARGE SCALE GENOMIC DNA]</scope>
    <source>
        <strain evidence="5">JCM 16929</strain>
    </source>
</reference>
<dbReference type="PROSITE" id="PS51257">
    <property type="entry name" value="PROKAR_LIPOPROTEIN"/>
    <property type="match status" value="1"/>
</dbReference>
<dbReference type="InterPro" id="IPR029050">
    <property type="entry name" value="Immunoprotect_excell_Ig-like"/>
</dbReference>
<comment type="caution">
    <text evidence="4">The sequence shown here is derived from an EMBL/GenBank/DDBJ whole genome shotgun (WGS) entry which is preliminary data.</text>
</comment>
<sequence>MRLSRVLIALICVPAFAVAACSTPATNIEAGDGPANEQSPGSNGEPAAGPTEGEPGAGESTEPASKTADFHQKYTYEDGVEVEVINIKHGKVSRADAEYSEPEAKAGDAYATFTVRVRNGSKANLDAYASWTMTYGPDGTQAEQPYIASQRVEDKDMSGKILPGKSKTASETFAIPVKYQTNPVLEFSFDYEHEPAIFTGSIR</sequence>
<feature type="region of interest" description="Disordered" evidence="2">
    <location>
        <begin position="29"/>
        <end position="67"/>
    </location>
</feature>
<evidence type="ECO:0000256" key="1">
    <source>
        <dbReference type="ARBA" id="ARBA00022729"/>
    </source>
</evidence>
<evidence type="ECO:0000256" key="2">
    <source>
        <dbReference type="SAM" id="MobiDB-lite"/>
    </source>
</evidence>
<dbReference type="Proteomes" id="UP001501490">
    <property type="component" value="Unassembled WGS sequence"/>
</dbReference>
<evidence type="ECO:0000256" key="3">
    <source>
        <dbReference type="SAM" id="SignalP"/>
    </source>
</evidence>
<gene>
    <name evidence="4" type="ORF">GCM10022236_23830</name>
</gene>
<feature type="signal peptide" evidence="3">
    <location>
        <begin position="1"/>
        <end position="19"/>
    </location>
</feature>
<accession>A0ABP6ZZM3</accession>
<feature type="compositionally biased region" description="Low complexity" evidence="2">
    <location>
        <begin position="44"/>
        <end position="64"/>
    </location>
</feature>
<dbReference type="EMBL" id="BAABAB010000016">
    <property type="protein sequence ID" value="GAA3620843.1"/>
    <property type="molecule type" value="Genomic_DNA"/>
</dbReference>